<dbReference type="AlphaFoldDB" id="A0A645CY99"/>
<evidence type="ECO:0000313" key="1">
    <source>
        <dbReference type="EMBL" id="MPM81808.1"/>
    </source>
</evidence>
<dbReference type="EMBL" id="VSSQ01031052">
    <property type="protein sequence ID" value="MPM81808.1"/>
    <property type="molecule type" value="Genomic_DNA"/>
</dbReference>
<organism evidence="1">
    <name type="scientific">bioreactor metagenome</name>
    <dbReference type="NCBI Taxonomy" id="1076179"/>
    <lineage>
        <taxon>unclassified sequences</taxon>
        <taxon>metagenomes</taxon>
        <taxon>ecological metagenomes</taxon>
    </lineage>
</organism>
<comment type="caution">
    <text evidence="1">The sequence shown here is derived from an EMBL/GenBank/DDBJ whole genome shotgun (WGS) entry which is preliminary data.</text>
</comment>
<gene>
    <name evidence="1" type="ORF">SDC9_128865</name>
</gene>
<accession>A0A645CY99</accession>
<proteinExistence type="predicted"/>
<name>A0A645CY99_9ZZZZ</name>
<reference evidence="1" key="1">
    <citation type="submission" date="2019-08" db="EMBL/GenBank/DDBJ databases">
        <authorList>
            <person name="Kucharzyk K."/>
            <person name="Murdoch R.W."/>
            <person name="Higgins S."/>
            <person name="Loffler F."/>
        </authorList>
    </citation>
    <scope>NUCLEOTIDE SEQUENCE</scope>
</reference>
<sequence>MCCAVTADRFQFFFGILGEDIDGNNQWHIEFFNILYVFFEINKAFFYGFYIRCGQGSFWYTAVHFKSTNCSNKYDSIGFQSGIAAFDIKKLLGAKISTETCLSDSIFSKLHRCFRCHNAVTAMCYIGERPAVNDCRYILQCLHQIRFNGISQKGCHCALCFNHAGSYWFTGIAIGHNNFAEAFFQIFQAIGETQDSHYFGSNRDIKAILTRHAMRLATQSYDDITQFTIVHVYYTFPDNPTRIYIQEITLLDMIVQHSGK</sequence>
<protein>
    <submittedName>
        <fullName evidence="1">Uncharacterized protein</fullName>
    </submittedName>
</protein>